<dbReference type="Proteomes" id="UP000078428">
    <property type="component" value="Unassembled WGS sequence"/>
</dbReference>
<organism evidence="7 8">
    <name type="scientific">Paramagnetospirillum marisnigri</name>
    <dbReference type="NCBI Taxonomy" id="1285242"/>
    <lineage>
        <taxon>Bacteria</taxon>
        <taxon>Pseudomonadati</taxon>
        <taxon>Pseudomonadota</taxon>
        <taxon>Alphaproteobacteria</taxon>
        <taxon>Rhodospirillales</taxon>
        <taxon>Magnetospirillaceae</taxon>
        <taxon>Paramagnetospirillum</taxon>
    </lineage>
</organism>
<dbReference type="EMBL" id="LWQT01000010">
    <property type="protein sequence ID" value="OAN56011.1"/>
    <property type="molecule type" value="Genomic_DNA"/>
</dbReference>
<keyword evidence="3" id="KW-1133">Transmembrane helix</keyword>
<dbReference type="GO" id="GO:0043709">
    <property type="term" value="P:cell adhesion involved in single-species biofilm formation"/>
    <property type="evidence" value="ECO:0007669"/>
    <property type="project" value="TreeGrafter"/>
</dbReference>
<evidence type="ECO:0000259" key="5">
    <source>
        <dbReference type="PROSITE" id="PS50113"/>
    </source>
</evidence>
<comment type="catalytic activity">
    <reaction evidence="2">
        <text>2 GTP = 3',3'-c-di-GMP + 2 diphosphate</text>
        <dbReference type="Rhea" id="RHEA:24898"/>
        <dbReference type="ChEBI" id="CHEBI:33019"/>
        <dbReference type="ChEBI" id="CHEBI:37565"/>
        <dbReference type="ChEBI" id="CHEBI:58805"/>
        <dbReference type="EC" id="2.7.7.65"/>
    </reaction>
</comment>
<evidence type="ECO:0000313" key="8">
    <source>
        <dbReference type="Proteomes" id="UP000078428"/>
    </source>
</evidence>
<accession>A0A178MZM2</accession>
<evidence type="ECO:0000256" key="2">
    <source>
        <dbReference type="ARBA" id="ARBA00034247"/>
    </source>
</evidence>
<dbReference type="AlphaFoldDB" id="A0A178MZM2"/>
<dbReference type="SMART" id="SM00267">
    <property type="entry name" value="GGDEF"/>
    <property type="match status" value="1"/>
</dbReference>
<dbReference type="SUPFAM" id="SSF55785">
    <property type="entry name" value="PYP-like sensor domain (PAS domain)"/>
    <property type="match status" value="1"/>
</dbReference>
<dbReference type="InterPro" id="IPR013656">
    <property type="entry name" value="PAS_4"/>
</dbReference>
<dbReference type="InterPro" id="IPR000160">
    <property type="entry name" value="GGDEF_dom"/>
</dbReference>
<dbReference type="GO" id="GO:0005886">
    <property type="term" value="C:plasma membrane"/>
    <property type="evidence" value="ECO:0007669"/>
    <property type="project" value="TreeGrafter"/>
</dbReference>
<dbReference type="CDD" id="cd00130">
    <property type="entry name" value="PAS"/>
    <property type="match status" value="1"/>
</dbReference>
<dbReference type="CDD" id="cd01949">
    <property type="entry name" value="GGDEF"/>
    <property type="match status" value="1"/>
</dbReference>
<evidence type="ECO:0000313" key="7">
    <source>
        <dbReference type="EMBL" id="OAN56011.1"/>
    </source>
</evidence>
<dbReference type="Gene3D" id="3.30.70.270">
    <property type="match status" value="1"/>
</dbReference>
<dbReference type="PANTHER" id="PTHR45138">
    <property type="entry name" value="REGULATORY COMPONENTS OF SENSORY TRANSDUCTION SYSTEM"/>
    <property type="match status" value="1"/>
</dbReference>
<name>A0A178MZM2_9PROT</name>
<dbReference type="InterPro" id="IPR043128">
    <property type="entry name" value="Rev_trsase/Diguanyl_cyclase"/>
</dbReference>
<evidence type="ECO:0000259" key="4">
    <source>
        <dbReference type="PROSITE" id="PS50112"/>
    </source>
</evidence>
<dbReference type="RefSeq" id="WP_068489301.1">
    <property type="nucleotide sequence ID" value="NZ_LWQT01000010.1"/>
</dbReference>
<evidence type="ECO:0000259" key="6">
    <source>
        <dbReference type="PROSITE" id="PS50887"/>
    </source>
</evidence>
<dbReference type="SUPFAM" id="SSF55073">
    <property type="entry name" value="Nucleotide cyclase"/>
    <property type="match status" value="1"/>
</dbReference>
<dbReference type="PROSITE" id="PS50112">
    <property type="entry name" value="PAS"/>
    <property type="match status" value="1"/>
</dbReference>
<dbReference type="Pfam" id="PF00990">
    <property type="entry name" value="GGDEF"/>
    <property type="match status" value="1"/>
</dbReference>
<dbReference type="EC" id="2.7.7.65" evidence="1"/>
<proteinExistence type="predicted"/>
<keyword evidence="8" id="KW-1185">Reference proteome</keyword>
<dbReference type="GO" id="GO:0052621">
    <property type="term" value="F:diguanylate cyclase activity"/>
    <property type="evidence" value="ECO:0007669"/>
    <property type="project" value="UniProtKB-EC"/>
</dbReference>
<feature type="transmembrane region" description="Helical" evidence="3">
    <location>
        <begin position="275"/>
        <end position="295"/>
    </location>
</feature>
<dbReference type="NCBIfam" id="TIGR00254">
    <property type="entry name" value="GGDEF"/>
    <property type="match status" value="1"/>
</dbReference>
<dbReference type="SMART" id="SM00091">
    <property type="entry name" value="PAS"/>
    <property type="match status" value="1"/>
</dbReference>
<evidence type="ECO:0000256" key="3">
    <source>
        <dbReference type="SAM" id="Phobius"/>
    </source>
</evidence>
<dbReference type="Pfam" id="PF08448">
    <property type="entry name" value="PAS_4"/>
    <property type="match status" value="1"/>
</dbReference>
<dbReference type="NCBIfam" id="TIGR00229">
    <property type="entry name" value="sensory_box"/>
    <property type="match status" value="1"/>
</dbReference>
<dbReference type="CDD" id="cd12915">
    <property type="entry name" value="PDC2_DGC_like"/>
    <property type="match status" value="1"/>
</dbReference>
<dbReference type="FunFam" id="3.30.70.270:FF:000001">
    <property type="entry name" value="Diguanylate cyclase domain protein"/>
    <property type="match status" value="1"/>
</dbReference>
<dbReference type="GO" id="GO:1902201">
    <property type="term" value="P:negative regulation of bacterial-type flagellum-dependent cell motility"/>
    <property type="evidence" value="ECO:0007669"/>
    <property type="project" value="TreeGrafter"/>
</dbReference>
<dbReference type="CDD" id="cd12914">
    <property type="entry name" value="PDC1_DGC_like"/>
    <property type="match status" value="1"/>
</dbReference>
<protein>
    <recommendedName>
        <fullName evidence="1">diguanylate cyclase</fullName>
        <ecNumber evidence="1">2.7.7.65</ecNumber>
    </recommendedName>
</protein>
<sequence length="597" mass="65093">MLLLVHVYVDLNRSLADARQRGIRLATSYVRLVAEHASGTFDRTDLVLERAVKLPSVADMAQARTLAPQRRAELQAQLMALQGKSQAIVSMTMTDHEGYVFANTVGTPPGGSLGDRGYFLALKNGGGDGPVVSEVVKGRVSNKWGIQIARSITGPDGRFAGMVVANIGMTSYMEGFYGGLSLAQGSIVSLRDTQHRLLVRHPVSEDLFGKAIPSDEAGAILAGGNDEGWYERKSPIDGVYRFNAIKKLPKYDIYALVGIPQAEILGAWTKSRDQALLILALALVVAVVATVLSYWKWQVDKALRAQLSFQDALLETLPIPIFARNRHGDFVTCNKAYERFFGTAKEEMTGRTVFDMFPGDLAQSYAAADQDVLSGRGNRTYEIEVPHADGSRRNVVIDKACYADANGAAAGIVGTVVDITEREELERELRRLATTDPLTGVGNRRHFLNLAEAELSRVHRHDRKLSVVTFDIDHFKRINDGHGHGVGDDAIRAVAEACVSALRDIDVVGRMGGEEFAVLLPETDLAAAEEVARRLHDRIGEIRLHTEKGNGPLCISASFGVSEVADTDQTIDCALRRADAAMYEAKEGGRDRVVVRL</sequence>
<dbReference type="Gene3D" id="3.30.450.20">
    <property type="entry name" value="PAS domain"/>
    <property type="match status" value="3"/>
</dbReference>
<dbReference type="PANTHER" id="PTHR45138:SF9">
    <property type="entry name" value="DIGUANYLATE CYCLASE DGCM-RELATED"/>
    <property type="match status" value="1"/>
</dbReference>
<comment type="caution">
    <text evidence="7">The sequence shown here is derived from an EMBL/GenBank/DDBJ whole genome shotgun (WGS) entry which is preliminary data.</text>
</comment>
<evidence type="ECO:0000256" key="1">
    <source>
        <dbReference type="ARBA" id="ARBA00012528"/>
    </source>
</evidence>
<keyword evidence="3" id="KW-0812">Transmembrane</keyword>
<dbReference type="InterPro" id="IPR035965">
    <property type="entry name" value="PAS-like_dom_sf"/>
</dbReference>
<feature type="domain" description="GGDEF" evidence="6">
    <location>
        <begin position="463"/>
        <end position="597"/>
    </location>
</feature>
<dbReference type="PROSITE" id="PS50113">
    <property type="entry name" value="PAC"/>
    <property type="match status" value="1"/>
</dbReference>
<gene>
    <name evidence="7" type="ORF">A6A04_10660</name>
</gene>
<feature type="domain" description="PAC" evidence="5">
    <location>
        <begin position="379"/>
        <end position="431"/>
    </location>
</feature>
<feature type="domain" description="PAS" evidence="4">
    <location>
        <begin position="313"/>
        <end position="376"/>
    </location>
</feature>
<keyword evidence="3" id="KW-0472">Membrane</keyword>
<dbReference type="InterPro" id="IPR000014">
    <property type="entry name" value="PAS"/>
</dbReference>
<dbReference type="InterPro" id="IPR029787">
    <property type="entry name" value="Nucleotide_cyclase"/>
</dbReference>
<reference evidence="7 8" key="1">
    <citation type="submission" date="2016-04" db="EMBL/GenBank/DDBJ databases">
        <title>Draft genome sequence of freshwater magnetotactic bacteria Magnetospirillum marisnigri SP-1 and Magnetospirillum moscoviense BB-1.</title>
        <authorList>
            <person name="Koziaeva V."/>
            <person name="Dziuba M.V."/>
            <person name="Ivanov T.M."/>
            <person name="Kuznetsov B."/>
            <person name="Grouzdev D.S."/>
        </authorList>
    </citation>
    <scope>NUCLEOTIDE SEQUENCE [LARGE SCALE GENOMIC DNA]</scope>
    <source>
        <strain evidence="7 8">SP-1</strain>
    </source>
</reference>
<dbReference type="STRING" id="1285242.A6A04_10660"/>
<dbReference type="PROSITE" id="PS50887">
    <property type="entry name" value="GGDEF"/>
    <property type="match status" value="1"/>
</dbReference>
<dbReference type="InterPro" id="IPR000700">
    <property type="entry name" value="PAS-assoc_C"/>
</dbReference>
<dbReference type="InterPro" id="IPR050469">
    <property type="entry name" value="Diguanylate_Cyclase"/>
</dbReference>